<evidence type="ECO:0000313" key="3">
    <source>
        <dbReference type="Proteomes" id="UP001255601"/>
    </source>
</evidence>
<keyword evidence="1" id="KW-1133">Transmembrane helix</keyword>
<name>A0AAJ2BBA2_9HYPH</name>
<protein>
    <submittedName>
        <fullName evidence="2">Uncharacterized membrane protein YozB (DUF420 family)</fullName>
    </submittedName>
</protein>
<dbReference type="EMBL" id="JAVIZC010000002">
    <property type="protein sequence ID" value="MDR6101872.1"/>
    <property type="molecule type" value="Genomic_DNA"/>
</dbReference>
<dbReference type="AlphaFoldDB" id="A0AAJ2BBA2"/>
<feature type="transmembrane region" description="Helical" evidence="1">
    <location>
        <begin position="46"/>
        <end position="70"/>
    </location>
</feature>
<keyword evidence="1" id="KW-0812">Transmembrane</keyword>
<feature type="transmembrane region" description="Helical" evidence="1">
    <location>
        <begin position="20"/>
        <end position="40"/>
    </location>
</feature>
<proteinExistence type="predicted"/>
<gene>
    <name evidence="2" type="ORF">QE369_002069</name>
</gene>
<evidence type="ECO:0000313" key="2">
    <source>
        <dbReference type="EMBL" id="MDR6101872.1"/>
    </source>
</evidence>
<comment type="caution">
    <text evidence="2">The sequence shown here is derived from an EMBL/GenBank/DDBJ whole genome shotgun (WGS) entry which is preliminary data.</text>
</comment>
<organism evidence="2 3">
    <name type="scientific">Agrobacterium larrymoorei</name>
    <dbReference type="NCBI Taxonomy" id="160699"/>
    <lineage>
        <taxon>Bacteria</taxon>
        <taxon>Pseudomonadati</taxon>
        <taxon>Pseudomonadota</taxon>
        <taxon>Alphaproteobacteria</taxon>
        <taxon>Hyphomicrobiales</taxon>
        <taxon>Rhizobiaceae</taxon>
        <taxon>Rhizobium/Agrobacterium group</taxon>
        <taxon>Agrobacterium</taxon>
    </lineage>
</organism>
<reference evidence="2" key="1">
    <citation type="submission" date="2023-08" db="EMBL/GenBank/DDBJ databases">
        <title>Functional and genomic diversity of the sorghum phyllosphere microbiome.</title>
        <authorList>
            <person name="Shade A."/>
        </authorList>
    </citation>
    <scope>NUCLEOTIDE SEQUENCE</scope>
    <source>
        <strain evidence="2">SORGH_AS_0974</strain>
    </source>
</reference>
<accession>A0AAJ2BBA2</accession>
<keyword evidence="1" id="KW-0472">Membrane</keyword>
<dbReference type="RefSeq" id="WP_309770773.1">
    <property type="nucleotide sequence ID" value="NZ_JAVIZC010000002.1"/>
</dbReference>
<dbReference type="Proteomes" id="UP001255601">
    <property type="component" value="Unassembled WGS sequence"/>
</dbReference>
<sequence>MLFLTAAALGVCLGTMRNAASIVFVAFLIVVMFVVAAFSSPGSPSYLGLLLAILGYNAGLINVVAGMLMVSGLRVILQNQSVGPDRN</sequence>
<evidence type="ECO:0000256" key="1">
    <source>
        <dbReference type="SAM" id="Phobius"/>
    </source>
</evidence>